<reference evidence="2" key="1">
    <citation type="submission" date="2014-11" db="EMBL/GenBank/DDBJ databases">
        <authorList>
            <person name="Amaro Gonzalez C."/>
        </authorList>
    </citation>
    <scope>NUCLEOTIDE SEQUENCE</scope>
</reference>
<sequence length="24" mass="2798">MKSSRAWKSSDEEEADEEQQGLEQ</sequence>
<organism evidence="2">
    <name type="scientific">Anguilla anguilla</name>
    <name type="common">European freshwater eel</name>
    <name type="synonym">Muraena anguilla</name>
    <dbReference type="NCBI Taxonomy" id="7936"/>
    <lineage>
        <taxon>Eukaryota</taxon>
        <taxon>Metazoa</taxon>
        <taxon>Chordata</taxon>
        <taxon>Craniata</taxon>
        <taxon>Vertebrata</taxon>
        <taxon>Euteleostomi</taxon>
        <taxon>Actinopterygii</taxon>
        <taxon>Neopterygii</taxon>
        <taxon>Teleostei</taxon>
        <taxon>Anguilliformes</taxon>
        <taxon>Anguillidae</taxon>
        <taxon>Anguilla</taxon>
    </lineage>
</organism>
<feature type="compositionally biased region" description="Acidic residues" evidence="1">
    <location>
        <begin position="11"/>
        <end position="24"/>
    </location>
</feature>
<proteinExistence type="predicted"/>
<feature type="region of interest" description="Disordered" evidence="1">
    <location>
        <begin position="1"/>
        <end position="24"/>
    </location>
</feature>
<name>A0A0E9VGM8_ANGAN</name>
<evidence type="ECO:0000313" key="2">
    <source>
        <dbReference type="EMBL" id="JAH77222.1"/>
    </source>
</evidence>
<dbReference type="EMBL" id="GBXM01031355">
    <property type="protein sequence ID" value="JAH77222.1"/>
    <property type="molecule type" value="Transcribed_RNA"/>
</dbReference>
<evidence type="ECO:0000256" key="1">
    <source>
        <dbReference type="SAM" id="MobiDB-lite"/>
    </source>
</evidence>
<protein>
    <submittedName>
        <fullName evidence="2">Uncharacterized protein</fullName>
    </submittedName>
</protein>
<accession>A0A0E9VGM8</accession>
<dbReference type="AlphaFoldDB" id="A0A0E9VGM8"/>
<reference evidence="2" key="2">
    <citation type="journal article" date="2015" name="Fish Shellfish Immunol.">
        <title>Early steps in the European eel (Anguilla anguilla)-Vibrio vulnificus interaction in the gills: Role of the RtxA13 toxin.</title>
        <authorList>
            <person name="Callol A."/>
            <person name="Pajuelo D."/>
            <person name="Ebbesson L."/>
            <person name="Teles M."/>
            <person name="MacKenzie S."/>
            <person name="Amaro C."/>
        </authorList>
    </citation>
    <scope>NUCLEOTIDE SEQUENCE</scope>
</reference>